<evidence type="ECO:0000313" key="3">
    <source>
        <dbReference type="Proteomes" id="UP000281553"/>
    </source>
</evidence>
<dbReference type="AlphaFoldDB" id="A0A3P7LSV2"/>
<keyword evidence="3" id="KW-1185">Reference proteome</keyword>
<accession>A0A3P7LSV2</accession>
<name>A0A3P7LSV2_DIBLA</name>
<sequence length="265" mass="28683">MALNAAGSSSRLPWNRFVEVQRTAAAVRSHRQQQLHRPESTAGGGDGMETPPTGMTSDLRWVKETLAELETGSPCQPRRRSDPETSDVLSAGEIKSDFVESPNRVLHSNMREPPFSQAKGDIKELASESRSPGKLVTLASNNQQVTYDEDFEPQENCNCATDTSSGEGTKRSLLLAVREFSDDENDEDEGDLYGETDDEGRQMSEDVVSSPTKEEEEEYKVPCALGVGGGVSPTATSATTTQWASVSREALPGQGSPDADQQQQA</sequence>
<evidence type="ECO:0000313" key="2">
    <source>
        <dbReference type="EMBL" id="VDN20165.1"/>
    </source>
</evidence>
<protein>
    <submittedName>
        <fullName evidence="2">Uncharacterized protein</fullName>
    </submittedName>
</protein>
<reference evidence="2 3" key="1">
    <citation type="submission" date="2018-11" db="EMBL/GenBank/DDBJ databases">
        <authorList>
            <consortium name="Pathogen Informatics"/>
        </authorList>
    </citation>
    <scope>NUCLEOTIDE SEQUENCE [LARGE SCALE GENOMIC DNA]</scope>
</reference>
<feature type="region of interest" description="Disordered" evidence="1">
    <location>
        <begin position="25"/>
        <end position="265"/>
    </location>
</feature>
<organism evidence="2 3">
    <name type="scientific">Dibothriocephalus latus</name>
    <name type="common">Fish tapeworm</name>
    <name type="synonym">Diphyllobothrium latum</name>
    <dbReference type="NCBI Taxonomy" id="60516"/>
    <lineage>
        <taxon>Eukaryota</taxon>
        <taxon>Metazoa</taxon>
        <taxon>Spiralia</taxon>
        <taxon>Lophotrochozoa</taxon>
        <taxon>Platyhelminthes</taxon>
        <taxon>Cestoda</taxon>
        <taxon>Eucestoda</taxon>
        <taxon>Diphyllobothriidea</taxon>
        <taxon>Diphyllobothriidae</taxon>
        <taxon>Dibothriocephalus</taxon>
    </lineage>
</organism>
<dbReference type="Proteomes" id="UP000281553">
    <property type="component" value="Unassembled WGS sequence"/>
</dbReference>
<feature type="compositionally biased region" description="Acidic residues" evidence="1">
    <location>
        <begin position="181"/>
        <end position="198"/>
    </location>
</feature>
<feature type="non-terminal residue" evidence="2">
    <location>
        <position position="265"/>
    </location>
</feature>
<proteinExistence type="predicted"/>
<dbReference type="EMBL" id="UYRU01070746">
    <property type="protein sequence ID" value="VDN20165.1"/>
    <property type="molecule type" value="Genomic_DNA"/>
</dbReference>
<evidence type="ECO:0000256" key="1">
    <source>
        <dbReference type="SAM" id="MobiDB-lite"/>
    </source>
</evidence>
<feature type="compositionally biased region" description="Low complexity" evidence="1">
    <location>
        <begin position="232"/>
        <end position="245"/>
    </location>
</feature>
<gene>
    <name evidence="2" type="ORF">DILT_LOCUS13569</name>
</gene>
<feature type="compositionally biased region" description="Polar residues" evidence="1">
    <location>
        <begin position="155"/>
        <end position="167"/>
    </location>
</feature>